<protein>
    <recommendedName>
        <fullName evidence="1">DUF1858 domain-containing protein</fullName>
    </recommendedName>
</protein>
<dbReference type="RefSeq" id="WP_047810273.1">
    <property type="nucleotide sequence ID" value="NZ_LDZY01000007.1"/>
</dbReference>
<dbReference type="AlphaFoldDB" id="A0A0J1FR88"/>
<dbReference type="InterPro" id="IPR023883">
    <property type="entry name" value="CHP03980_redox-disulphide"/>
</dbReference>
<evidence type="ECO:0000259" key="1">
    <source>
        <dbReference type="Pfam" id="PF08984"/>
    </source>
</evidence>
<keyword evidence="3" id="KW-1185">Reference proteome</keyword>
<dbReference type="EMBL" id="LDZY01000007">
    <property type="protein sequence ID" value="KLU65817.1"/>
    <property type="molecule type" value="Genomic_DNA"/>
</dbReference>
<gene>
    <name evidence="2" type="ORF">DEAC_c24470</name>
</gene>
<dbReference type="PANTHER" id="PTHR39341:SF1">
    <property type="entry name" value="DUF1858 DOMAIN-CONTAINING PROTEIN"/>
    <property type="match status" value="1"/>
</dbReference>
<dbReference type="STRING" id="476652.DEAC_c24470"/>
<dbReference type="PATRIC" id="fig|476652.3.peg.2553"/>
<dbReference type="Proteomes" id="UP000036356">
    <property type="component" value="Unassembled WGS sequence"/>
</dbReference>
<dbReference type="Gene3D" id="1.10.3910.10">
    <property type="entry name" value="SP0561-like"/>
    <property type="match status" value="1"/>
</dbReference>
<dbReference type="Pfam" id="PF08984">
    <property type="entry name" value="DUF1858"/>
    <property type="match status" value="1"/>
</dbReference>
<dbReference type="SUPFAM" id="SSF140683">
    <property type="entry name" value="SP0561-like"/>
    <property type="match status" value="1"/>
</dbReference>
<feature type="domain" description="DUF1858" evidence="1">
    <location>
        <begin position="2"/>
        <end position="55"/>
    </location>
</feature>
<organism evidence="2 3">
    <name type="scientific">Desulfosporosinus acididurans</name>
    <dbReference type="NCBI Taxonomy" id="476652"/>
    <lineage>
        <taxon>Bacteria</taxon>
        <taxon>Bacillati</taxon>
        <taxon>Bacillota</taxon>
        <taxon>Clostridia</taxon>
        <taxon>Eubacteriales</taxon>
        <taxon>Desulfitobacteriaceae</taxon>
        <taxon>Desulfosporosinus</taxon>
    </lineage>
</organism>
<name>A0A0J1FR88_9FIRM</name>
<proteinExistence type="predicted"/>
<dbReference type="InterPro" id="IPR038062">
    <property type="entry name" value="ScdA-like_N_sf"/>
</dbReference>
<comment type="caution">
    <text evidence="2">The sequence shown here is derived from an EMBL/GenBank/DDBJ whole genome shotgun (WGS) entry which is preliminary data.</text>
</comment>
<evidence type="ECO:0000313" key="3">
    <source>
        <dbReference type="Proteomes" id="UP000036356"/>
    </source>
</evidence>
<accession>A0A0J1FR88</accession>
<reference evidence="2 3" key="1">
    <citation type="submission" date="2015-06" db="EMBL/GenBank/DDBJ databases">
        <title>Draft genome of the moderately acidophilic sulfate reducer Candidatus Desulfosporosinus acididurans strain M1.</title>
        <authorList>
            <person name="Poehlein A."/>
            <person name="Petzsch P."/>
            <person name="Johnson B.D."/>
            <person name="Schloemann M."/>
            <person name="Daniel R."/>
            <person name="Muehling M."/>
        </authorList>
    </citation>
    <scope>NUCLEOTIDE SEQUENCE [LARGE SCALE GENOMIC DNA]</scope>
    <source>
        <strain evidence="2 3">M1</strain>
    </source>
</reference>
<dbReference type="NCBIfam" id="TIGR03980">
    <property type="entry name" value="prismane_assoc"/>
    <property type="match status" value="1"/>
</dbReference>
<dbReference type="PANTHER" id="PTHR39341">
    <property type="entry name" value="BSL7085 PROTEIN"/>
    <property type="match status" value="1"/>
</dbReference>
<dbReference type="InterPro" id="IPR015077">
    <property type="entry name" value="DUF1858"/>
</dbReference>
<evidence type="ECO:0000313" key="2">
    <source>
        <dbReference type="EMBL" id="KLU65817.1"/>
    </source>
</evidence>
<sequence>MITGQMKITDIVEKYPQSVEVFLKHGLHCFGCMASRFENLEQGARAHGIDVAKLLEDLNKVVEQDYGLVRKV</sequence>